<sequence>MTDKKVIGVDEDLRNRWRRGAIIWKEEGWQRAGLTRGDFGRTSMDSYYFMESFCQAAKNADFIDFDITNFVYRKKPNSVIILTIALLIC</sequence>
<name>A0ABX6LQL3_9BACT</name>
<dbReference type="RefSeq" id="WP_168862214.1">
    <property type="nucleotide sequence ID" value="NZ_CP051204.2"/>
</dbReference>
<proteinExistence type="predicted"/>
<gene>
    <name evidence="1" type="ORF">HF324_31960</name>
</gene>
<accession>A0ABX6LQL3</accession>
<dbReference type="Proteomes" id="UP000503144">
    <property type="component" value="Chromosome"/>
</dbReference>
<dbReference type="EMBL" id="CP051204">
    <property type="protein sequence ID" value="QJB42207.1"/>
    <property type="molecule type" value="Genomic_DNA"/>
</dbReference>
<evidence type="ECO:0000313" key="2">
    <source>
        <dbReference type="Proteomes" id="UP000503144"/>
    </source>
</evidence>
<evidence type="ECO:0000313" key="1">
    <source>
        <dbReference type="EMBL" id="QJB42207.1"/>
    </source>
</evidence>
<organism evidence="1 2">
    <name type="scientific">Chitinophaga oryzae</name>
    <dbReference type="NCBI Taxonomy" id="2725414"/>
    <lineage>
        <taxon>Bacteria</taxon>
        <taxon>Pseudomonadati</taxon>
        <taxon>Bacteroidota</taxon>
        <taxon>Chitinophagia</taxon>
        <taxon>Chitinophagales</taxon>
        <taxon>Chitinophagaceae</taxon>
        <taxon>Chitinophaga</taxon>
    </lineage>
</organism>
<reference evidence="1" key="1">
    <citation type="submission" date="2020-09" db="EMBL/GenBank/DDBJ databases">
        <authorList>
            <person name="Kittiwongwattana C."/>
        </authorList>
    </citation>
    <scope>NUCLEOTIDE SEQUENCE</scope>
    <source>
        <strain evidence="1">1303</strain>
    </source>
</reference>
<protein>
    <submittedName>
        <fullName evidence="1">Uncharacterized protein</fullName>
    </submittedName>
</protein>
<keyword evidence="2" id="KW-1185">Reference proteome</keyword>